<keyword evidence="5" id="KW-1185">Reference proteome</keyword>
<dbReference type="InterPro" id="IPR002110">
    <property type="entry name" value="Ankyrin_rpt"/>
</dbReference>
<feature type="repeat" description="ANK" evidence="3">
    <location>
        <begin position="11"/>
        <end position="45"/>
    </location>
</feature>
<name>A0A6A6IIZ2_9PLEO</name>
<proteinExistence type="predicted"/>
<dbReference type="SUPFAM" id="SSF48403">
    <property type="entry name" value="Ankyrin repeat"/>
    <property type="match status" value="1"/>
</dbReference>
<dbReference type="PANTHER" id="PTHR24188">
    <property type="entry name" value="ANKYRIN REPEAT PROTEIN"/>
    <property type="match status" value="1"/>
</dbReference>
<evidence type="ECO:0000256" key="2">
    <source>
        <dbReference type="ARBA" id="ARBA00023043"/>
    </source>
</evidence>
<protein>
    <submittedName>
        <fullName evidence="4">Ankyrin repeat protein</fullName>
    </submittedName>
</protein>
<dbReference type="PROSITE" id="PS50297">
    <property type="entry name" value="ANK_REP_REGION"/>
    <property type="match status" value="2"/>
</dbReference>
<dbReference type="RefSeq" id="XP_033685193.1">
    <property type="nucleotide sequence ID" value="XM_033821720.1"/>
</dbReference>
<dbReference type="Gene3D" id="1.25.40.20">
    <property type="entry name" value="Ankyrin repeat-containing domain"/>
    <property type="match status" value="2"/>
</dbReference>
<dbReference type="Proteomes" id="UP000800094">
    <property type="component" value="Unassembled WGS sequence"/>
</dbReference>
<keyword evidence="2 3" id="KW-0040">ANK repeat</keyword>
<dbReference type="PRINTS" id="PR01415">
    <property type="entry name" value="ANKYRIN"/>
</dbReference>
<organism evidence="4 5">
    <name type="scientific">Trematosphaeria pertusa</name>
    <dbReference type="NCBI Taxonomy" id="390896"/>
    <lineage>
        <taxon>Eukaryota</taxon>
        <taxon>Fungi</taxon>
        <taxon>Dikarya</taxon>
        <taxon>Ascomycota</taxon>
        <taxon>Pezizomycotina</taxon>
        <taxon>Dothideomycetes</taxon>
        <taxon>Pleosporomycetidae</taxon>
        <taxon>Pleosporales</taxon>
        <taxon>Massarineae</taxon>
        <taxon>Trematosphaeriaceae</taxon>
        <taxon>Trematosphaeria</taxon>
    </lineage>
</organism>
<feature type="repeat" description="ANK" evidence="3">
    <location>
        <begin position="46"/>
        <end position="78"/>
    </location>
</feature>
<gene>
    <name evidence="4" type="ORF">BU26DRAFT_296982</name>
</gene>
<keyword evidence="1" id="KW-0677">Repeat</keyword>
<dbReference type="PANTHER" id="PTHR24188:SF29">
    <property type="entry name" value="GH09064P"/>
    <property type="match status" value="1"/>
</dbReference>
<dbReference type="PROSITE" id="PS50088">
    <property type="entry name" value="ANK_REPEAT"/>
    <property type="match status" value="2"/>
</dbReference>
<reference evidence="4" key="1">
    <citation type="journal article" date="2020" name="Stud. Mycol.">
        <title>101 Dothideomycetes genomes: a test case for predicting lifestyles and emergence of pathogens.</title>
        <authorList>
            <person name="Haridas S."/>
            <person name="Albert R."/>
            <person name="Binder M."/>
            <person name="Bloem J."/>
            <person name="Labutti K."/>
            <person name="Salamov A."/>
            <person name="Andreopoulos B."/>
            <person name="Baker S."/>
            <person name="Barry K."/>
            <person name="Bills G."/>
            <person name="Bluhm B."/>
            <person name="Cannon C."/>
            <person name="Castanera R."/>
            <person name="Culley D."/>
            <person name="Daum C."/>
            <person name="Ezra D."/>
            <person name="Gonzalez J."/>
            <person name="Henrissat B."/>
            <person name="Kuo A."/>
            <person name="Liang C."/>
            <person name="Lipzen A."/>
            <person name="Lutzoni F."/>
            <person name="Magnuson J."/>
            <person name="Mondo S."/>
            <person name="Nolan M."/>
            <person name="Ohm R."/>
            <person name="Pangilinan J."/>
            <person name="Park H.-J."/>
            <person name="Ramirez L."/>
            <person name="Alfaro M."/>
            <person name="Sun H."/>
            <person name="Tritt A."/>
            <person name="Yoshinaga Y."/>
            <person name="Zwiers L.-H."/>
            <person name="Turgeon B."/>
            <person name="Goodwin S."/>
            <person name="Spatafora J."/>
            <person name="Crous P."/>
            <person name="Grigoriev I."/>
        </authorList>
    </citation>
    <scope>NUCLEOTIDE SEQUENCE</scope>
    <source>
        <strain evidence="4">CBS 122368</strain>
    </source>
</reference>
<evidence type="ECO:0000256" key="3">
    <source>
        <dbReference type="PROSITE-ProRule" id="PRU00023"/>
    </source>
</evidence>
<dbReference type="EMBL" id="ML987194">
    <property type="protein sequence ID" value="KAF2250189.1"/>
    <property type="molecule type" value="Genomic_DNA"/>
</dbReference>
<dbReference type="Pfam" id="PF12796">
    <property type="entry name" value="Ank_2"/>
    <property type="match status" value="1"/>
</dbReference>
<dbReference type="InterPro" id="IPR036770">
    <property type="entry name" value="Ankyrin_rpt-contain_sf"/>
</dbReference>
<accession>A0A6A6IIZ2</accession>
<dbReference type="GeneID" id="54575050"/>
<sequence length="103" mass="11052">MGADKEAKSSSGQTPLHLAAKSLSLCEEVVRVLINIGADKEAKDEDYQTPLHLAAKTGLWVIVRALIEHGADKEAKDSNDQTPLQLANAKQHVAVVQLLSSKP</sequence>
<dbReference type="AlphaFoldDB" id="A0A6A6IIZ2"/>
<evidence type="ECO:0000313" key="4">
    <source>
        <dbReference type="EMBL" id="KAF2250189.1"/>
    </source>
</evidence>
<dbReference type="SMART" id="SM00248">
    <property type="entry name" value="ANK"/>
    <property type="match status" value="2"/>
</dbReference>
<dbReference type="OrthoDB" id="539213at2759"/>
<evidence type="ECO:0000256" key="1">
    <source>
        <dbReference type="ARBA" id="ARBA00022737"/>
    </source>
</evidence>
<evidence type="ECO:0000313" key="5">
    <source>
        <dbReference type="Proteomes" id="UP000800094"/>
    </source>
</evidence>